<reference evidence="2 3" key="1">
    <citation type="journal article" date="2023" name="G3 (Bethesda)">
        <title>A chromosome-length genome assembly and annotation of blackberry (Rubus argutus, cv. 'Hillquist').</title>
        <authorList>
            <person name="Bruna T."/>
            <person name="Aryal R."/>
            <person name="Dudchenko O."/>
            <person name="Sargent D.J."/>
            <person name="Mead D."/>
            <person name="Buti M."/>
            <person name="Cavallini A."/>
            <person name="Hytonen T."/>
            <person name="Andres J."/>
            <person name="Pham M."/>
            <person name="Weisz D."/>
            <person name="Mascagni F."/>
            <person name="Usai G."/>
            <person name="Natali L."/>
            <person name="Bassil N."/>
            <person name="Fernandez G.E."/>
            <person name="Lomsadze A."/>
            <person name="Armour M."/>
            <person name="Olukolu B."/>
            <person name="Poorten T."/>
            <person name="Britton C."/>
            <person name="Davik J."/>
            <person name="Ashrafi H."/>
            <person name="Aiden E.L."/>
            <person name="Borodovsky M."/>
            <person name="Worthington M."/>
        </authorList>
    </citation>
    <scope>NUCLEOTIDE SEQUENCE [LARGE SCALE GENOMIC DNA]</scope>
    <source>
        <strain evidence="2">PI 553951</strain>
    </source>
</reference>
<protein>
    <submittedName>
        <fullName evidence="2">Uncharacterized protein</fullName>
    </submittedName>
</protein>
<gene>
    <name evidence="2" type="ORF">M0R45_015960</name>
</gene>
<dbReference type="EMBL" id="JBEDUW010000003">
    <property type="protein sequence ID" value="KAK9939257.1"/>
    <property type="molecule type" value="Genomic_DNA"/>
</dbReference>
<organism evidence="2 3">
    <name type="scientific">Rubus argutus</name>
    <name type="common">Southern blackberry</name>
    <dbReference type="NCBI Taxonomy" id="59490"/>
    <lineage>
        <taxon>Eukaryota</taxon>
        <taxon>Viridiplantae</taxon>
        <taxon>Streptophyta</taxon>
        <taxon>Embryophyta</taxon>
        <taxon>Tracheophyta</taxon>
        <taxon>Spermatophyta</taxon>
        <taxon>Magnoliopsida</taxon>
        <taxon>eudicotyledons</taxon>
        <taxon>Gunneridae</taxon>
        <taxon>Pentapetalae</taxon>
        <taxon>rosids</taxon>
        <taxon>fabids</taxon>
        <taxon>Rosales</taxon>
        <taxon>Rosaceae</taxon>
        <taxon>Rosoideae</taxon>
        <taxon>Rosoideae incertae sedis</taxon>
        <taxon>Rubus</taxon>
    </lineage>
</organism>
<accession>A0AAW1XUU6</accession>
<evidence type="ECO:0000313" key="2">
    <source>
        <dbReference type="EMBL" id="KAK9939257.1"/>
    </source>
</evidence>
<name>A0AAW1XUU6_RUBAR</name>
<sequence>MRFSLLQISSSIAKSMVKVVWVIRRIFRKNALESPKSSCPMDSSNNQMLSGSRHDGVVNQLGSKLENHDSFHEGSRSKLIFLHFRSTSIMI</sequence>
<feature type="compositionally biased region" description="Polar residues" evidence="1">
    <location>
        <begin position="35"/>
        <end position="50"/>
    </location>
</feature>
<evidence type="ECO:0000256" key="1">
    <source>
        <dbReference type="SAM" id="MobiDB-lite"/>
    </source>
</evidence>
<comment type="caution">
    <text evidence="2">The sequence shown here is derived from an EMBL/GenBank/DDBJ whole genome shotgun (WGS) entry which is preliminary data.</text>
</comment>
<evidence type="ECO:0000313" key="3">
    <source>
        <dbReference type="Proteomes" id="UP001457282"/>
    </source>
</evidence>
<keyword evidence="3" id="KW-1185">Reference proteome</keyword>
<dbReference type="AlphaFoldDB" id="A0AAW1XUU6"/>
<proteinExistence type="predicted"/>
<feature type="region of interest" description="Disordered" evidence="1">
    <location>
        <begin position="33"/>
        <end position="53"/>
    </location>
</feature>
<dbReference type="Proteomes" id="UP001457282">
    <property type="component" value="Unassembled WGS sequence"/>
</dbReference>